<evidence type="ECO:0000313" key="3">
    <source>
        <dbReference type="EMBL" id="UZJ26580.1"/>
    </source>
</evidence>
<dbReference type="PANTHER" id="PTHR48083">
    <property type="entry name" value="MEDIUM-CHAIN SPECIFIC ACYL-COA DEHYDROGENASE, MITOCHONDRIAL-RELATED"/>
    <property type="match status" value="1"/>
</dbReference>
<dbReference type="InterPro" id="IPR046373">
    <property type="entry name" value="Acyl-CoA_Oxase/DH_mid-dom_sf"/>
</dbReference>
<name>A0ABY6P4I6_9NOCA</name>
<dbReference type="Pfam" id="PF02770">
    <property type="entry name" value="Acyl-CoA_dh_M"/>
    <property type="match status" value="1"/>
</dbReference>
<protein>
    <submittedName>
        <fullName evidence="3">Acyl-CoA dehydrogenase family protein</fullName>
    </submittedName>
</protein>
<organism evidence="3 4">
    <name type="scientific">Rhodococcus antarcticus</name>
    <dbReference type="NCBI Taxonomy" id="2987751"/>
    <lineage>
        <taxon>Bacteria</taxon>
        <taxon>Bacillati</taxon>
        <taxon>Actinomycetota</taxon>
        <taxon>Actinomycetes</taxon>
        <taxon>Mycobacteriales</taxon>
        <taxon>Nocardiaceae</taxon>
        <taxon>Rhodococcus</taxon>
    </lineage>
</organism>
<dbReference type="Proteomes" id="UP001164965">
    <property type="component" value="Chromosome"/>
</dbReference>
<keyword evidence="1" id="KW-0560">Oxidoreductase</keyword>
<dbReference type="InterPro" id="IPR050741">
    <property type="entry name" value="Acyl-CoA_dehydrogenase"/>
</dbReference>
<dbReference type="Gene3D" id="2.40.110.10">
    <property type="entry name" value="Butyryl-CoA Dehydrogenase, subunit A, domain 2"/>
    <property type="match status" value="1"/>
</dbReference>
<accession>A0ABY6P4I6</accession>
<dbReference type="EMBL" id="CP110615">
    <property type="protein sequence ID" value="UZJ26580.1"/>
    <property type="molecule type" value="Genomic_DNA"/>
</dbReference>
<dbReference type="PANTHER" id="PTHR48083:SF37">
    <property type="entry name" value="DEHYDROGENASE, PUTATIVE-RELATED"/>
    <property type="match status" value="1"/>
</dbReference>
<evidence type="ECO:0000256" key="1">
    <source>
        <dbReference type="ARBA" id="ARBA00023002"/>
    </source>
</evidence>
<gene>
    <name evidence="3" type="ORF">RHODO2019_08125</name>
</gene>
<feature type="domain" description="Acyl-CoA oxidase/dehydrogenase middle" evidence="2">
    <location>
        <begin position="80"/>
        <end position="154"/>
    </location>
</feature>
<evidence type="ECO:0000313" key="4">
    <source>
        <dbReference type="Proteomes" id="UP001164965"/>
    </source>
</evidence>
<dbReference type="InterPro" id="IPR009100">
    <property type="entry name" value="AcylCoA_DH/oxidase_NM_dom_sf"/>
</dbReference>
<proteinExistence type="predicted"/>
<dbReference type="SUPFAM" id="SSF56645">
    <property type="entry name" value="Acyl-CoA dehydrogenase NM domain-like"/>
    <property type="match status" value="1"/>
</dbReference>
<reference evidence="3" key="1">
    <citation type="submission" date="2022-10" db="EMBL/GenBank/DDBJ databases">
        <title>Rhodococcus sp.75.</title>
        <authorList>
            <person name="Sun M."/>
        </authorList>
    </citation>
    <scope>NUCLEOTIDE SEQUENCE</scope>
    <source>
        <strain evidence="3">75</strain>
    </source>
</reference>
<evidence type="ECO:0000259" key="2">
    <source>
        <dbReference type="Pfam" id="PF02770"/>
    </source>
</evidence>
<sequence>MELARAVRDGELDLPLPGAGRTAQRWRALAAVARVDPVLGRMAEAHTDALAILAELGGPPPEPGQVWGVWAAEPPQPVLTATRDGDGGWILEGVKPWCSGASSSTHALVTARVGEMRPLFAVDLGHPGVSPVPDTWPAVGMAASDSGSVAFDAVEAVQVGPDDGYLHRPGFWHGAIGVAAAWFGGACGVADALAARAGRADAHQLAHLGAVSAALAGARWSLEQAAAEVDADPARDVQATAMAVRAVVEAAATLTLDRVGRALGAGPLCSDAAHAARVADLTVYLRQSHAERDLAELGRVGVPLWS</sequence>
<dbReference type="InterPro" id="IPR006091">
    <property type="entry name" value="Acyl-CoA_Oxase/DH_mid-dom"/>
</dbReference>
<keyword evidence="4" id="KW-1185">Reference proteome</keyword>